<keyword evidence="5" id="KW-1185">Reference proteome</keyword>
<dbReference type="Pfam" id="PF07859">
    <property type="entry name" value="Abhydrolase_3"/>
    <property type="match status" value="1"/>
</dbReference>
<dbReference type="EMBL" id="JADOUA010000001">
    <property type="protein sequence ID" value="MBG6092066.1"/>
    <property type="molecule type" value="Genomic_DNA"/>
</dbReference>
<evidence type="ECO:0000259" key="3">
    <source>
        <dbReference type="Pfam" id="PF07859"/>
    </source>
</evidence>
<dbReference type="InterPro" id="IPR050300">
    <property type="entry name" value="GDXG_lipolytic_enzyme"/>
</dbReference>
<comment type="caution">
    <text evidence="4">The sequence shown here is derived from an EMBL/GenBank/DDBJ whole genome shotgun (WGS) entry which is preliminary data.</text>
</comment>
<feature type="domain" description="Alpha/beta hydrolase fold-3" evidence="3">
    <location>
        <begin position="87"/>
        <end position="295"/>
    </location>
</feature>
<evidence type="ECO:0000256" key="1">
    <source>
        <dbReference type="ARBA" id="ARBA00022801"/>
    </source>
</evidence>
<dbReference type="Proteomes" id="UP000614047">
    <property type="component" value="Unassembled WGS sequence"/>
</dbReference>
<dbReference type="RefSeq" id="WP_420535429.1">
    <property type="nucleotide sequence ID" value="NZ_BAABES010000002.1"/>
</dbReference>
<dbReference type="InterPro" id="IPR029058">
    <property type="entry name" value="AB_hydrolase_fold"/>
</dbReference>
<name>A0A931DQR0_9ACTN</name>
<feature type="region of interest" description="Disordered" evidence="2">
    <location>
        <begin position="317"/>
        <end position="355"/>
    </location>
</feature>
<gene>
    <name evidence="4" type="ORF">IW256_006179</name>
</gene>
<dbReference type="GO" id="GO:0016787">
    <property type="term" value="F:hydrolase activity"/>
    <property type="evidence" value="ECO:0007669"/>
    <property type="project" value="UniProtKB-KW"/>
</dbReference>
<accession>A0A931DQR0</accession>
<protein>
    <submittedName>
        <fullName evidence="4">Acetyl esterase/lipase</fullName>
    </submittedName>
</protein>
<evidence type="ECO:0000313" key="5">
    <source>
        <dbReference type="Proteomes" id="UP000614047"/>
    </source>
</evidence>
<sequence length="355" mass="39236">MGNTVTRHRVVLEKAAQDFADANSQPPFIYELPPERGRQVLEDLQSDHTVPKPAVDEEWIDVEGGPTGGVPVRIIRPKGVTGTLPVIFYIHGAGWVFGSAHTHDRLCRELAVRSHAALVFPEYDRSPEARYPTAIEQNYTAARWVMEHGAEYDLDASRMAVCGDSVGGNMAAVLAIMAKERGDVRLACQVLFYPVTDANFDTESYHQFATGYYLNRDGMKWFWDQYTSDPAQRTEVYAAPLRASAGQLRGLPPALILTGEADVLRDEGEAYAAKLREARVEVTALRLAGIVHDFAMVDLLRDTHATQTAMELATTTLRDTLHAGEPEPAGERPRAERRTVQEMASSVLNKMRGGS</sequence>
<dbReference type="SUPFAM" id="SSF53474">
    <property type="entry name" value="alpha/beta-Hydrolases"/>
    <property type="match status" value="1"/>
</dbReference>
<dbReference type="Gene3D" id="3.40.50.1820">
    <property type="entry name" value="alpha/beta hydrolase"/>
    <property type="match status" value="1"/>
</dbReference>
<dbReference type="InterPro" id="IPR013094">
    <property type="entry name" value="AB_hydrolase_3"/>
</dbReference>
<dbReference type="PANTHER" id="PTHR48081">
    <property type="entry name" value="AB HYDROLASE SUPERFAMILY PROTEIN C4A8.06C"/>
    <property type="match status" value="1"/>
</dbReference>
<reference evidence="4" key="1">
    <citation type="submission" date="2020-11" db="EMBL/GenBank/DDBJ databases">
        <title>Sequencing the genomes of 1000 actinobacteria strains.</title>
        <authorList>
            <person name="Klenk H.-P."/>
        </authorList>
    </citation>
    <scope>NUCLEOTIDE SEQUENCE</scope>
    <source>
        <strain evidence="4">DSM 43175</strain>
    </source>
</reference>
<organism evidence="4 5">
    <name type="scientific">Actinomadura viridis</name>
    <dbReference type="NCBI Taxonomy" id="58110"/>
    <lineage>
        <taxon>Bacteria</taxon>
        <taxon>Bacillati</taxon>
        <taxon>Actinomycetota</taxon>
        <taxon>Actinomycetes</taxon>
        <taxon>Streptosporangiales</taxon>
        <taxon>Thermomonosporaceae</taxon>
        <taxon>Actinomadura</taxon>
    </lineage>
</organism>
<proteinExistence type="predicted"/>
<evidence type="ECO:0000313" key="4">
    <source>
        <dbReference type="EMBL" id="MBG6092066.1"/>
    </source>
</evidence>
<dbReference type="AlphaFoldDB" id="A0A931DQR0"/>
<feature type="compositionally biased region" description="Basic and acidic residues" evidence="2">
    <location>
        <begin position="319"/>
        <end position="340"/>
    </location>
</feature>
<keyword evidence="1" id="KW-0378">Hydrolase</keyword>
<evidence type="ECO:0000256" key="2">
    <source>
        <dbReference type="SAM" id="MobiDB-lite"/>
    </source>
</evidence>
<dbReference type="PANTHER" id="PTHR48081:SF8">
    <property type="entry name" value="ALPHA_BETA HYDROLASE FOLD-3 DOMAIN-CONTAINING PROTEIN-RELATED"/>
    <property type="match status" value="1"/>
</dbReference>